<dbReference type="OrthoDB" id="1921102at2759"/>
<dbReference type="InParanoid" id="A0A7J7DXQ4"/>
<dbReference type="PANTHER" id="PTHR34658">
    <property type="entry name" value="OS01G0151800 PROTEIN"/>
    <property type="match status" value="1"/>
</dbReference>
<sequence length="121" mass="13127">MMSLPFFAPLIHRLATQWPILFYAATWTSLLTLTVALASFTPEIAFMSAISPTSSFSRPCEAAGALRVPMDFPGDVLCVSGHLLKNSKIDSIVPPIFAAILVAGSAWVVRSMALWETDEAR</sequence>
<comment type="caution">
    <text evidence="2">The sequence shown here is derived from an EMBL/GenBank/DDBJ whole genome shotgun (WGS) entry which is preliminary data.</text>
</comment>
<reference evidence="2 3" key="1">
    <citation type="journal article" date="2020" name="Nat. Commun.">
        <title>Genome of Tripterygium wilfordii and identification of cytochrome P450 involved in triptolide biosynthesis.</title>
        <authorList>
            <person name="Tu L."/>
            <person name="Su P."/>
            <person name="Zhang Z."/>
            <person name="Gao L."/>
            <person name="Wang J."/>
            <person name="Hu T."/>
            <person name="Zhou J."/>
            <person name="Zhang Y."/>
            <person name="Zhao Y."/>
            <person name="Liu Y."/>
            <person name="Song Y."/>
            <person name="Tong Y."/>
            <person name="Lu Y."/>
            <person name="Yang J."/>
            <person name="Xu C."/>
            <person name="Jia M."/>
            <person name="Peters R.J."/>
            <person name="Huang L."/>
            <person name="Gao W."/>
        </authorList>
    </citation>
    <scope>NUCLEOTIDE SEQUENCE [LARGE SCALE GENOMIC DNA]</scope>
    <source>
        <strain evidence="3">cv. XIE 37</strain>
        <tissue evidence="2">Leaf</tissue>
    </source>
</reference>
<keyword evidence="3" id="KW-1185">Reference proteome</keyword>
<name>A0A7J7DXQ4_TRIWF</name>
<proteinExistence type="predicted"/>
<evidence type="ECO:0000313" key="3">
    <source>
        <dbReference type="Proteomes" id="UP000593562"/>
    </source>
</evidence>
<protein>
    <submittedName>
        <fullName evidence="2">Uncharacterized protein</fullName>
    </submittedName>
</protein>
<dbReference type="Proteomes" id="UP000593562">
    <property type="component" value="Unassembled WGS sequence"/>
</dbReference>
<keyword evidence="1" id="KW-0472">Membrane</keyword>
<gene>
    <name evidence="2" type="ORF">HS088_TW03G01294</name>
</gene>
<feature type="transmembrane region" description="Helical" evidence="1">
    <location>
        <begin position="92"/>
        <end position="115"/>
    </location>
</feature>
<dbReference type="AlphaFoldDB" id="A0A7J7DXQ4"/>
<accession>A0A7J7DXQ4</accession>
<keyword evidence="1" id="KW-0812">Transmembrane</keyword>
<keyword evidence="1" id="KW-1133">Transmembrane helix</keyword>
<evidence type="ECO:0000313" key="2">
    <source>
        <dbReference type="EMBL" id="KAF5750954.1"/>
    </source>
</evidence>
<feature type="transmembrane region" description="Helical" evidence="1">
    <location>
        <begin position="20"/>
        <end position="40"/>
    </location>
</feature>
<dbReference type="EMBL" id="JAAARO010000003">
    <property type="protein sequence ID" value="KAF5750954.1"/>
    <property type="molecule type" value="Genomic_DNA"/>
</dbReference>
<evidence type="ECO:0000256" key="1">
    <source>
        <dbReference type="SAM" id="Phobius"/>
    </source>
</evidence>
<organism evidence="2 3">
    <name type="scientific">Tripterygium wilfordii</name>
    <name type="common">Thunder God vine</name>
    <dbReference type="NCBI Taxonomy" id="458696"/>
    <lineage>
        <taxon>Eukaryota</taxon>
        <taxon>Viridiplantae</taxon>
        <taxon>Streptophyta</taxon>
        <taxon>Embryophyta</taxon>
        <taxon>Tracheophyta</taxon>
        <taxon>Spermatophyta</taxon>
        <taxon>Magnoliopsida</taxon>
        <taxon>eudicotyledons</taxon>
        <taxon>Gunneridae</taxon>
        <taxon>Pentapetalae</taxon>
        <taxon>rosids</taxon>
        <taxon>fabids</taxon>
        <taxon>Celastrales</taxon>
        <taxon>Celastraceae</taxon>
        <taxon>Tripterygium</taxon>
    </lineage>
</organism>
<dbReference type="FunCoup" id="A0A7J7DXQ4">
    <property type="interactions" value="50"/>
</dbReference>
<dbReference type="PANTHER" id="PTHR34658:SF2">
    <property type="entry name" value="OS01G0151800 PROTEIN"/>
    <property type="match status" value="1"/>
</dbReference>